<comment type="subcellular location">
    <subcellularLocation>
        <location evidence="1">Cell membrane</location>
        <topology evidence="1">Multi-pass membrane protein</topology>
    </subcellularLocation>
</comment>
<evidence type="ECO:0000256" key="6">
    <source>
        <dbReference type="ARBA" id="ARBA00023136"/>
    </source>
</evidence>
<evidence type="ECO:0000256" key="4">
    <source>
        <dbReference type="ARBA" id="ARBA00022692"/>
    </source>
</evidence>
<feature type="transmembrane region" description="Helical" evidence="8">
    <location>
        <begin position="534"/>
        <end position="560"/>
    </location>
</feature>
<evidence type="ECO:0000259" key="9">
    <source>
        <dbReference type="Pfam" id="PF01773"/>
    </source>
</evidence>
<dbReference type="GO" id="GO:0005886">
    <property type="term" value="C:plasma membrane"/>
    <property type="evidence" value="ECO:0007669"/>
    <property type="project" value="UniProtKB-SubCell"/>
</dbReference>
<accession>A0A0M9VUU8</accession>
<feature type="region of interest" description="Disordered" evidence="7">
    <location>
        <begin position="1"/>
        <end position="24"/>
    </location>
</feature>
<feature type="transmembrane region" description="Helical" evidence="8">
    <location>
        <begin position="249"/>
        <end position="271"/>
    </location>
</feature>
<feature type="compositionally biased region" description="Basic and acidic residues" evidence="7">
    <location>
        <begin position="1"/>
        <end position="12"/>
    </location>
</feature>
<dbReference type="Proteomes" id="UP000053831">
    <property type="component" value="Unassembled WGS sequence"/>
</dbReference>
<feature type="transmembrane region" description="Helical" evidence="8">
    <location>
        <begin position="196"/>
        <end position="220"/>
    </location>
</feature>
<feature type="transmembrane region" description="Helical" evidence="8">
    <location>
        <begin position="140"/>
        <end position="156"/>
    </location>
</feature>
<evidence type="ECO:0000259" key="11">
    <source>
        <dbReference type="Pfam" id="PF07670"/>
    </source>
</evidence>
<keyword evidence="5 8" id="KW-1133">Transmembrane helix</keyword>
<dbReference type="PANTHER" id="PTHR10590">
    <property type="entry name" value="SODIUM/NUCLEOSIDE COTRANSPORTER"/>
    <property type="match status" value="1"/>
</dbReference>
<reference evidence="12 13" key="1">
    <citation type="submission" date="2015-07" db="EMBL/GenBank/DDBJ databases">
        <title>The genome of the fungus Escovopsis weberi, a specialized disease agent of ant agriculture.</title>
        <authorList>
            <person name="de Man T.J."/>
            <person name="Stajich J.E."/>
            <person name="Kubicek C.P."/>
            <person name="Chenthamara K."/>
            <person name="Atanasova L."/>
            <person name="Druzhinina I.S."/>
            <person name="Birnbaum S."/>
            <person name="Barribeau S.M."/>
            <person name="Teiling C."/>
            <person name="Suen G."/>
            <person name="Currie C."/>
            <person name="Gerardo N.M."/>
        </authorList>
    </citation>
    <scope>NUCLEOTIDE SEQUENCE [LARGE SCALE GENOMIC DNA]</scope>
</reference>
<dbReference type="GO" id="GO:0015293">
    <property type="term" value="F:symporter activity"/>
    <property type="evidence" value="ECO:0007669"/>
    <property type="project" value="TreeGrafter"/>
</dbReference>
<feature type="domain" description="Concentrative nucleoside transporter N-terminal" evidence="9">
    <location>
        <begin position="172"/>
        <end position="244"/>
    </location>
</feature>
<evidence type="ECO:0000256" key="5">
    <source>
        <dbReference type="ARBA" id="ARBA00022989"/>
    </source>
</evidence>
<evidence type="ECO:0000256" key="2">
    <source>
        <dbReference type="ARBA" id="ARBA00009033"/>
    </source>
</evidence>
<dbReference type="OrthoDB" id="6075923at2759"/>
<dbReference type="PANTHER" id="PTHR10590:SF4">
    <property type="entry name" value="SOLUTE CARRIER FAMILY 28 MEMBER 3"/>
    <property type="match status" value="1"/>
</dbReference>
<dbReference type="GO" id="GO:0005337">
    <property type="term" value="F:nucleoside transmembrane transporter activity"/>
    <property type="evidence" value="ECO:0007669"/>
    <property type="project" value="InterPro"/>
</dbReference>
<evidence type="ECO:0000256" key="7">
    <source>
        <dbReference type="SAM" id="MobiDB-lite"/>
    </source>
</evidence>
<keyword evidence="13" id="KW-1185">Reference proteome</keyword>
<feature type="transmembrane region" description="Helical" evidence="8">
    <location>
        <begin position="449"/>
        <end position="468"/>
    </location>
</feature>
<name>A0A0M9VUU8_ESCWE</name>
<proteinExistence type="inferred from homology"/>
<evidence type="ECO:0000256" key="8">
    <source>
        <dbReference type="SAM" id="Phobius"/>
    </source>
</evidence>
<gene>
    <name evidence="12" type="ORF">ESCO_006330</name>
</gene>
<dbReference type="Pfam" id="PF07670">
    <property type="entry name" value="Gate"/>
    <property type="match status" value="1"/>
</dbReference>
<feature type="transmembrane region" description="Helical" evidence="8">
    <location>
        <begin position="501"/>
        <end position="522"/>
    </location>
</feature>
<feature type="transmembrane region" description="Helical" evidence="8">
    <location>
        <begin position="328"/>
        <end position="350"/>
    </location>
</feature>
<dbReference type="Pfam" id="PF07662">
    <property type="entry name" value="Nucleos_tra2_C"/>
    <property type="match status" value="1"/>
</dbReference>
<feature type="transmembrane region" description="Helical" evidence="8">
    <location>
        <begin position="89"/>
        <end position="108"/>
    </location>
</feature>
<dbReference type="InterPro" id="IPR011657">
    <property type="entry name" value="CNT_C_dom"/>
</dbReference>
<feature type="domain" description="Nucleoside transporter/FeoB GTPase Gate" evidence="11">
    <location>
        <begin position="253"/>
        <end position="350"/>
    </location>
</feature>
<dbReference type="Pfam" id="PF01773">
    <property type="entry name" value="Nucleos_tra2_N"/>
    <property type="match status" value="1"/>
</dbReference>
<keyword evidence="3" id="KW-1003">Cell membrane</keyword>
<evidence type="ECO:0000313" key="13">
    <source>
        <dbReference type="Proteomes" id="UP000053831"/>
    </source>
</evidence>
<dbReference type="STRING" id="150374.A0A0M9VUU8"/>
<feature type="transmembrane region" description="Helical" evidence="8">
    <location>
        <begin position="168"/>
        <end position="184"/>
    </location>
</feature>
<dbReference type="EMBL" id="LGSR01000018">
    <property type="protein sequence ID" value="KOS20273.1"/>
    <property type="molecule type" value="Genomic_DNA"/>
</dbReference>
<keyword evidence="4 8" id="KW-0812">Transmembrane</keyword>
<dbReference type="AlphaFoldDB" id="A0A0M9VUU8"/>
<protein>
    <submittedName>
        <fullName evidence="12">Solute carrier family 28 member 3</fullName>
    </submittedName>
</protein>
<evidence type="ECO:0000256" key="1">
    <source>
        <dbReference type="ARBA" id="ARBA00004651"/>
    </source>
</evidence>
<keyword evidence="6 8" id="KW-0472">Membrane</keyword>
<feature type="transmembrane region" description="Helical" evidence="8">
    <location>
        <begin position="283"/>
        <end position="308"/>
    </location>
</feature>
<dbReference type="InterPro" id="IPR011642">
    <property type="entry name" value="Gate_dom"/>
</dbReference>
<feature type="transmembrane region" description="Helical" evidence="8">
    <location>
        <begin position="62"/>
        <end position="83"/>
    </location>
</feature>
<comment type="similarity">
    <text evidence="2">Belongs to the concentrative nucleoside transporter (CNT) (TC 2.A.41) family.</text>
</comment>
<evidence type="ECO:0000259" key="10">
    <source>
        <dbReference type="Pfam" id="PF07662"/>
    </source>
</evidence>
<feature type="transmembrane region" description="Helical" evidence="8">
    <location>
        <begin position="409"/>
        <end position="437"/>
    </location>
</feature>
<evidence type="ECO:0000313" key="12">
    <source>
        <dbReference type="EMBL" id="KOS20273.1"/>
    </source>
</evidence>
<dbReference type="InterPro" id="IPR008276">
    <property type="entry name" value="C_nuclsd_transpt"/>
</dbReference>
<evidence type="ECO:0000256" key="3">
    <source>
        <dbReference type="ARBA" id="ARBA00022475"/>
    </source>
</evidence>
<feature type="domain" description="Concentrative nucleoside transporter C-terminal" evidence="10">
    <location>
        <begin position="357"/>
        <end position="557"/>
    </location>
</feature>
<sequence>MAQEKSPGDIEKGPIAATPDSSVHDKEAAMTTEIVCNFDDDDIVAEYKLFPGIPWIRRHRVIIFKVAFLLWSTVHWITGLVFHSHDKNWLIPFLIWLCIILRYFFWYVSSKYVSDTIYWVWARTGIAVYDRIPPRLRTPLGALVAIAAVVVGTFVSPENEDNTRANRAISLVGIIIVIFVFWFFSRSRQHVKWRTVIVGMLAQYIIGLFVLRTSVGYNIFKFIADRAADLLECSKSGVSFLTSDDVANLPWFFIGVIPAIIFFISLVQVLFHLGFIQWFVRKIAIFVFWSLEASGAEAVVVAATPFVGQGESAMLVRPFVPYMTNSEIHQILTCGFATISGSVLVGYIGLGLNAEAMVSSCIMSIPASIAISKLRYPELKETLTAGKVVIPEDKEHKAKNGLHAFANGAWLGIQIGGTIIASLICILAVVTLINNLLTWWGHYLNIEEWTLQLSLSYLLWPVTFLLGVNHEKGDVFKNEYKAFSLLSGDPRWADLSPRSQLIATYALCGFGNIGSLGIQIGIISQLAPSRGGDVARLAVSALISGIMATLTSASIAGLVVTDQLSHFVKST</sequence>
<comment type="caution">
    <text evidence="12">The sequence shown here is derived from an EMBL/GenBank/DDBJ whole genome shotgun (WGS) entry which is preliminary data.</text>
</comment>
<organism evidence="12 13">
    <name type="scientific">Escovopsis weberi</name>
    <dbReference type="NCBI Taxonomy" id="150374"/>
    <lineage>
        <taxon>Eukaryota</taxon>
        <taxon>Fungi</taxon>
        <taxon>Dikarya</taxon>
        <taxon>Ascomycota</taxon>
        <taxon>Pezizomycotina</taxon>
        <taxon>Sordariomycetes</taxon>
        <taxon>Hypocreomycetidae</taxon>
        <taxon>Hypocreales</taxon>
        <taxon>Hypocreaceae</taxon>
        <taxon>Escovopsis</taxon>
    </lineage>
</organism>
<dbReference type="InterPro" id="IPR002668">
    <property type="entry name" value="CNT_N_dom"/>
</dbReference>